<reference evidence="1 2" key="1">
    <citation type="submission" date="2008-07" db="EMBL/GenBank/DDBJ databases">
        <authorList>
            <person name="El-Sayed N."/>
            <person name="Caler E."/>
            <person name="Inman J."/>
            <person name="Amedeo P."/>
            <person name="Hass B."/>
            <person name="Wortman J."/>
        </authorList>
    </citation>
    <scope>NUCLEOTIDE SEQUENCE [LARGE SCALE GENOMIC DNA]</scope>
    <source>
        <strain evidence="2">ATCC 50983 / TXsc</strain>
    </source>
</reference>
<name>C5K4S2_PERM5</name>
<evidence type="ECO:0000313" key="1">
    <source>
        <dbReference type="EMBL" id="EER20344.1"/>
    </source>
</evidence>
<protein>
    <submittedName>
        <fullName evidence="1">Uncharacterized protein</fullName>
    </submittedName>
</protein>
<proteinExistence type="predicted"/>
<gene>
    <name evidence="1" type="ORF">Pmar_PMAR010079</name>
</gene>
<dbReference type="InParanoid" id="C5K4S2"/>
<dbReference type="RefSeq" id="XP_002788548.1">
    <property type="nucleotide sequence ID" value="XM_002788502.1"/>
</dbReference>
<accession>C5K4S2</accession>
<organism evidence="2">
    <name type="scientific">Perkinsus marinus (strain ATCC 50983 / TXsc)</name>
    <dbReference type="NCBI Taxonomy" id="423536"/>
    <lineage>
        <taxon>Eukaryota</taxon>
        <taxon>Sar</taxon>
        <taxon>Alveolata</taxon>
        <taxon>Perkinsozoa</taxon>
        <taxon>Perkinsea</taxon>
        <taxon>Perkinsida</taxon>
        <taxon>Perkinsidae</taxon>
        <taxon>Perkinsus</taxon>
    </lineage>
</organism>
<keyword evidence="2" id="KW-1185">Reference proteome</keyword>
<dbReference type="EMBL" id="GG670562">
    <property type="protein sequence ID" value="EER20344.1"/>
    <property type="molecule type" value="Genomic_DNA"/>
</dbReference>
<sequence>MADFETAGSRPETADPCSVRFGEFKFRNGGRYRGQYILEALQDGDTENDESIQYRKVIHGEGEYYNKAA</sequence>
<dbReference type="GeneID" id="9053897"/>
<dbReference type="AlphaFoldDB" id="C5K4S2"/>
<dbReference type="Proteomes" id="UP000007800">
    <property type="component" value="Unassembled WGS sequence"/>
</dbReference>
<evidence type="ECO:0000313" key="2">
    <source>
        <dbReference type="Proteomes" id="UP000007800"/>
    </source>
</evidence>